<sequence>MTKDGPLIDSTSLFSAVEEQPRHSATSSPPLTANLFQAPDFEEDESCLLEDAQGLA</sequence>
<organism evidence="1 2">
    <name type="scientific">Actinacidiphila paucisporea</name>
    <dbReference type="NCBI Taxonomy" id="310782"/>
    <lineage>
        <taxon>Bacteria</taxon>
        <taxon>Bacillati</taxon>
        <taxon>Actinomycetota</taxon>
        <taxon>Actinomycetes</taxon>
        <taxon>Kitasatosporales</taxon>
        <taxon>Streptomycetaceae</taxon>
        <taxon>Actinacidiphila</taxon>
    </lineage>
</organism>
<evidence type="ECO:0000313" key="1">
    <source>
        <dbReference type="EMBL" id="SHL27272.1"/>
    </source>
</evidence>
<name>A0A1M6ZA00_9ACTN</name>
<proteinExistence type="predicted"/>
<keyword evidence="2" id="KW-1185">Reference proteome</keyword>
<dbReference type="EMBL" id="FRBI01000003">
    <property type="protein sequence ID" value="SHL27272.1"/>
    <property type="molecule type" value="Genomic_DNA"/>
</dbReference>
<reference evidence="1 2" key="1">
    <citation type="submission" date="2016-11" db="EMBL/GenBank/DDBJ databases">
        <authorList>
            <person name="Jaros S."/>
            <person name="Januszkiewicz K."/>
            <person name="Wedrychowicz H."/>
        </authorList>
    </citation>
    <scope>NUCLEOTIDE SEQUENCE [LARGE SCALE GENOMIC DNA]</scope>
    <source>
        <strain evidence="1 2">CGMCC 4.2025</strain>
    </source>
</reference>
<protein>
    <submittedName>
        <fullName evidence="1">Uncharacterized protein</fullName>
    </submittedName>
</protein>
<dbReference type="Proteomes" id="UP000184111">
    <property type="component" value="Unassembled WGS sequence"/>
</dbReference>
<dbReference type="AlphaFoldDB" id="A0A1M6ZA00"/>
<evidence type="ECO:0000313" key="2">
    <source>
        <dbReference type="Proteomes" id="UP000184111"/>
    </source>
</evidence>
<accession>A0A1M6ZA00</accession>
<gene>
    <name evidence="1" type="ORF">SAMN05216499_103266</name>
</gene>